<feature type="domain" description="Selenocysteine-specific elongation factor 3rd" evidence="3">
    <location>
        <begin position="87"/>
        <end position="171"/>
    </location>
</feature>
<protein>
    <submittedName>
        <fullName evidence="4">Uncharacterized protein</fullName>
    </submittedName>
</protein>
<feature type="compositionally biased region" description="Low complexity" evidence="1">
    <location>
        <begin position="61"/>
        <end position="72"/>
    </location>
</feature>
<dbReference type="AlphaFoldDB" id="X6NQ52"/>
<organism evidence="4 5">
    <name type="scientific">Reticulomyxa filosa</name>
    <dbReference type="NCBI Taxonomy" id="46433"/>
    <lineage>
        <taxon>Eukaryota</taxon>
        <taxon>Sar</taxon>
        <taxon>Rhizaria</taxon>
        <taxon>Retaria</taxon>
        <taxon>Foraminifera</taxon>
        <taxon>Monothalamids</taxon>
        <taxon>Reticulomyxidae</taxon>
        <taxon>Reticulomyxa</taxon>
    </lineage>
</organism>
<evidence type="ECO:0000259" key="3">
    <source>
        <dbReference type="Pfam" id="PF21208"/>
    </source>
</evidence>
<reference evidence="4 5" key="1">
    <citation type="journal article" date="2013" name="Curr. Biol.">
        <title>The Genome of the Foraminiferan Reticulomyxa filosa.</title>
        <authorList>
            <person name="Glockner G."/>
            <person name="Hulsmann N."/>
            <person name="Schleicher M."/>
            <person name="Noegel A.A."/>
            <person name="Eichinger L."/>
            <person name="Gallinger C."/>
            <person name="Pawlowski J."/>
            <person name="Sierra R."/>
            <person name="Euteneuer U."/>
            <person name="Pillet L."/>
            <person name="Moustafa A."/>
            <person name="Platzer M."/>
            <person name="Groth M."/>
            <person name="Szafranski K."/>
            <person name="Schliwa M."/>
        </authorList>
    </citation>
    <scope>NUCLEOTIDE SEQUENCE [LARGE SCALE GENOMIC DNA]</scope>
</reference>
<keyword evidence="5" id="KW-1185">Reference proteome</keyword>
<dbReference type="OrthoDB" id="2067at2759"/>
<dbReference type="EMBL" id="ASPP01006898">
    <property type="protein sequence ID" value="ETO28048.1"/>
    <property type="molecule type" value="Genomic_DNA"/>
</dbReference>
<dbReference type="Pfam" id="PF21208">
    <property type="entry name" value="euk_SelB_III"/>
    <property type="match status" value="1"/>
</dbReference>
<comment type="caution">
    <text evidence="4">The sequence shown here is derived from an EMBL/GenBank/DDBJ whole genome shotgun (WGS) entry which is preliminary data.</text>
</comment>
<dbReference type="Pfam" id="PF21131">
    <property type="entry name" value="eEFSec_4th"/>
    <property type="match status" value="1"/>
</dbReference>
<feature type="compositionally biased region" description="Basic and acidic residues" evidence="1">
    <location>
        <begin position="15"/>
        <end position="26"/>
    </location>
</feature>
<dbReference type="Proteomes" id="UP000023152">
    <property type="component" value="Unassembled WGS sequence"/>
</dbReference>
<name>X6NQ52_RETFI</name>
<evidence type="ECO:0000313" key="5">
    <source>
        <dbReference type="Proteomes" id="UP000023152"/>
    </source>
</evidence>
<feature type="domain" description="Selenocysteine-specific elongation factor C-terminal RIFT" evidence="2">
    <location>
        <begin position="242"/>
        <end position="348"/>
    </location>
</feature>
<evidence type="ECO:0000256" key="1">
    <source>
        <dbReference type="SAM" id="MobiDB-lite"/>
    </source>
</evidence>
<dbReference type="InterPro" id="IPR049393">
    <property type="entry name" value="eEFSec_III"/>
</dbReference>
<evidence type="ECO:0000259" key="2">
    <source>
        <dbReference type="Pfam" id="PF21131"/>
    </source>
</evidence>
<sequence>MAEVEFFRKPSQMEIYEHISSEDSEKKKKRKYNYKKKKKSQKDDSTDEKQSEQKKKKSKSAKNNPSQSSAAATENQSSEKHNDELEQDLMDQKTDEHSVVPATEWSQSFNFNSDYLHLDAMETSKSGTVLEQYVLLTFQKPVFAPSNSLVIGSRLDKIDLQTDKCRLSFAGRLVSALPPENKVLLNQLSMEILSDYVRMQTPAGKRSGVPPSNINGLLSVLGMSDSKKNQKIPKVDEFVQPLKIYKPKQRKGGVIDKVVDNYTIVVKNLFGKESNVNPFLGLKIEIAETGDVGTITQSFGNSGAVYVRFQKSIADTIAQPKNNEENDSTKNSWKKLTVVLKSRKFFFQKYTGVVQ</sequence>
<feature type="compositionally biased region" description="Basic residues" evidence="1">
    <location>
        <begin position="27"/>
        <end position="40"/>
    </location>
</feature>
<feature type="compositionally biased region" description="Basic and acidic residues" evidence="1">
    <location>
        <begin position="41"/>
        <end position="53"/>
    </location>
</feature>
<gene>
    <name evidence="4" type="ORF">RFI_09083</name>
</gene>
<dbReference type="InterPro" id="IPR049394">
    <property type="entry name" value="eEFSec_C"/>
</dbReference>
<proteinExistence type="predicted"/>
<evidence type="ECO:0000313" key="4">
    <source>
        <dbReference type="EMBL" id="ETO28048.1"/>
    </source>
</evidence>
<accession>X6NQ52</accession>
<feature type="region of interest" description="Disordered" evidence="1">
    <location>
        <begin position="1"/>
        <end position="83"/>
    </location>
</feature>